<dbReference type="InterPro" id="IPR032640">
    <property type="entry name" value="AMPK1_CBM"/>
</dbReference>
<sequence length="524" mass="60986">MTGTVGMPLNDGTPKKGWVRIQMEPIDIPIDGDETLLFSVIQSSIPGAHSLYYKENGVQKALKYDSCNGKIYKPSQGWESTPIFVNIAHGCRPYGKKADSYVAATERFEKTVELVQKMISASGGYGKKGKGLDSLTVGAMLREKGLLKKSHSKEDIIDKEMMIKEEIKKELPKIENEEIKKLENEMNELKKNNSNLEKELKECKEWMIEFKNSFSQLKTDKEEVKDKKEVTEKIEEKVINYEQENKALQFENDTLRQELIMAEQKIEELNDEISKKDFAMNTNRYNSSKIHPNNLYDNQEDNKKEQEQPQQQQQQNYQQPQQQHNLPNPYGIPFQYSCCMNPPYPYINPHHYINNPRVFDNQLYKPPYEEELNLKRKQLELADNKIKSLEVELDFEKKRTEKNDSNLKHGFLIKKQPCGLRNKADILTTDCLSKNGYELKRTWFEIELPWKANDVYLVGSFTNWECALKCNSLRNSNNKYGIWCDVPQGTHEFKFIADGAWVHSNYYQACSNDFKTLNNFISVN</sequence>
<evidence type="ECO:0000256" key="1">
    <source>
        <dbReference type="ARBA" id="ARBA00010926"/>
    </source>
</evidence>
<dbReference type="Gene3D" id="2.60.40.10">
    <property type="entry name" value="Immunoglobulins"/>
    <property type="match status" value="1"/>
</dbReference>
<dbReference type="AlphaFoldDB" id="A0A0N4Z7C3"/>
<dbReference type="Pfam" id="PF16561">
    <property type="entry name" value="AMPK1_CBM"/>
    <property type="match status" value="1"/>
</dbReference>
<feature type="coiled-coil region" evidence="3">
    <location>
        <begin position="172"/>
        <end position="272"/>
    </location>
</feature>
<evidence type="ECO:0000259" key="5">
    <source>
        <dbReference type="Pfam" id="PF16561"/>
    </source>
</evidence>
<feature type="domain" description="TAR DNA-binding protein 43 N-terminal" evidence="6">
    <location>
        <begin position="22"/>
        <end position="86"/>
    </location>
</feature>
<dbReference type="STRING" id="131310.A0A0N4Z7C3"/>
<dbReference type="GO" id="GO:0005737">
    <property type="term" value="C:cytoplasm"/>
    <property type="evidence" value="ECO:0007669"/>
    <property type="project" value="TreeGrafter"/>
</dbReference>
<dbReference type="Proteomes" id="UP000038045">
    <property type="component" value="Unplaced"/>
</dbReference>
<evidence type="ECO:0000313" key="8">
    <source>
        <dbReference type="WBParaSite" id="PTRK_0000307400.1"/>
    </source>
</evidence>
<dbReference type="GO" id="GO:0031588">
    <property type="term" value="C:nucleotide-activated protein kinase complex"/>
    <property type="evidence" value="ECO:0007669"/>
    <property type="project" value="TreeGrafter"/>
</dbReference>
<dbReference type="InterPro" id="IPR014756">
    <property type="entry name" value="Ig_E-set"/>
</dbReference>
<dbReference type="CDD" id="cd19609">
    <property type="entry name" value="NTD_TDP-43"/>
    <property type="match status" value="1"/>
</dbReference>
<evidence type="ECO:0000256" key="4">
    <source>
        <dbReference type="SAM" id="MobiDB-lite"/>
    </source>
</evidence>
<evidence type="ECO:0000313" key="7">
    <source>
        <dbReference type="Proteomes" id="UP000038045"/>
    </source>
</evidence>
<protein>
    <submittedName>
        <fullName evidence="8">AMPK1_CBM domain-containing protein</fullName>
    </submittedName>
</protein>
<dbReference type="SUPFAM" id="SSF81296">
    <property type="entry name" value="E set domains"/>
    <property type="match status" value="1"/>
</dbReference>
<name>A0A0N4Z7C3_PARTI</name>
<dbReference type="PANTHER" id="PTHR10343">
    <property type="entry name" value="5'-AMP-ACTIVATED PROTEIN KINASE , BETA SUBUNIT"/>
    <property type="match status" value="1"/>
</dbReference>
<evidence type="ECO:0000259" key="6">
    <source>
        <dbReference type="Pfam" id="PF18694"/>
    </source>
</evidence>
<keyword evidence="3" id="KW-0175">Coiled coil</keyword>
<feature type="coiled-coil region" evidence="3">
    <location>
        <begin position="372"/>
        <end position="399"/>
    </location>
</feature>
<dbReference type="PANTHER" id="PTHR10343:SF91">
    <property type="entry name" value="AMPK1_CBM DOMAIN-CONTAINING PROTEIN"/>
    <property type="match status" value="1"/>
</dbReference>
<dbReference type="InterPro" id="IPR041105">
    <property type="entry name" value="TDP-43_N"/>
</dbReference>
<keyword evidence="7" id="KW-1185">Reference proteome</keyword>
<dbReference type="CDD" id="cd02859">
    <property type="entry name" value="E_set_AMPKbeta_like_N"/>
    <property type="match status" value="1"/>
</dbReference>
<dbReference type="Pfam" id="PF18694">
    <property type="entry name" value="TDP-43_N"/>
    <property type="match status" value="1"/>
</dbReference>
<accession>A0A0N4Z7C3</accession>
<evidence type="ECO:0000256" key="2">
    <source>
        <dbReference type="ARBA" id="ARBA00025180"/>
    </source>
</evidence>
<dbReference type="InterPro" id="IPR050827">
    <property type="entry name" value="CRP1_MDG1_kinase"/>
</dbReference>
<dbReference type="GO" id="GO:0005634">
    <property type="term" value="C:nucleus"/>
    <property type="evidence" value="ECO:0007669"/>
    <property type="project" value="TreeGrafter"/>
</dbReference>
<dbReference type="GO" id="GO:0007165">
    <property type="term" value="P:signal transduction"/>
    <property type="evidence" value="ECO:0007669"/>
    <property type="project" value="TreeGrafter"/>
</dbReference>
<feature type="domain" description="AMP-activated protein kinase glycogen-binding" evidence="5">
    <location>
        <begin position="450"/>
        <end position="524"/>
    </location>
</feature>
<evidence type="ECO:0000256" key="3">
    <source>
        <dbReference type="SAM" id="Coils"/>
    </source>
</evidence>
<dbReference type="InterPro" id="IPR013783">
    <property type="entry name" value="Ig-like_fold"/>
</dbReference>
<proteinExistence type="inferred from homology"/>
<feature type="compositionally biased region" description="Low complexity" evidence="4">
    <location>
        <begin position="308"/>
        <end position="323"/>
    </location>
</feature>
<dbReference type="GO" id="GO:0019901">
    <property type="term" value="F:protein kinase binding"/>
    <property type="evidence" value="ECO:0007669"/>
    <property type="project" value="TreeGrafter"/>
</dbReference>
<feature type="region of interest" description="Disordered" evidence="4">
    <location>
        <begin position="283"/>
        <end position="328"/>
    </location>
</feature>
<organism evidence="7 8">
    <name type="scientific">Parastrongyloides trichosuri</name>
    <name type="common">Possum-specific nematode worm</name>
    <dbReference type="NCBI Taxonomy" id="131310"/>
    <lineage>
        <taxon>Eukaryota</taxon>
        <taxon>Metazoa</taxon>
        <taxon>Ecdysozoa</taxon>
        <taxon>Nematoda</taxon>
        <taxon>Chromadorea</taxon>
        <taxon>Rhabditida</taxon>
        <taxon>Tylenchina</taxon>
        <taxon>Panagrolaimomorpha</taxon>
        <taxon>Strongyloidoidea</taxon>
        <taxon>Strongyloididae</taxon>
        <taxon>Parastrongyloides</taxon>
    </lineage>
</organism>
<dbReference type="WBParaSite" id="PTRK_0000307400.1">
    <property type="protein sequence ID" value="PTRK_0000307400.1"/>
    <property type="gene ID" value="PTRK_0000307400"/>
</dbReference>
<reference evidence="8" key="1">
    <citation type="submission" date="2017-02" db="UniProtKB">
        <authorList>
            <consortium name="WormBaseParasite"/>
        </authorList>
    </citation>
    <scope>IDENTIFICATION</scope>
</reference>
<comment type="similarity">
    <text evidence="1">Belongs to the 5'-AMP-activated protein kinase beta subunit family.</text>
</comment>
<comment type="function">
    <text evidence="2">Non-catalytic subunit of AMP-activated protein kinase (AMPK), an energy sensor protein kinase that plays a key role in regulating cellular energy metabolism. In response to reduction of intracellular ATP levels, AMPK activates energy-producing pathways and inhibits energy-consuming processes: inhibits protein, carbohydrate and lipid biosynthesis, as well as cell growth and proliferation. AMPK acts via direct phosphorylation of metabolic enzymes, and by longer-term effects via phosphorylation of transcription regulators. Also acts as a regulator of cellular polarity by remodeling the actin cytoskeleton; probably by indirectly activating myosin. Beta non-catalytic subunit acts as a scaffold on which the AMPK complex assembles, via its C-terminus that bridges alpha (PRKAA1 or PRKAA2) and gamma subunits (PRKAG1, PRKAG2 or PRKAG3).</text>
</comment>